<evidence type="ECO:0000313" key="11">
    <source>
        <dbReference type="Proteomes" id="UP000008837"/>
    </source>
</evidence>
<dbReference type="PANTHER" id="PTHR12952:SF0">
    <property type="entry name" value="PROTEIN SYS1 HOMOLOG"/>
    <property type="match status" value="1"/>
</dbReference>
<dbReference type="OMA" id="VWSEQLA"/>
<evidence type="ECO:0000256" key="7">
    <source>
        <dbReference type="ARBA" id="ARBA00023034"/>
    </source>
</evidence>
<evidence type="ECO:0000256" key="6">
    <source>
        <dbReference type="ARBA" id="ARBA00022989"/>
    </source>
</evidence>
<comment type="caution">
    <text evidence="10">The sequence shown here is derived from an EMBL/GenBank/DDBJ whole genome shotgun (WGS) entry which is preliminary data.</text>
</comment>
<evidence type="ECO:0000256" key="2">
    <source>
        <dbReference type="ARBA" id="ARBA00008160"/>
    </source>
</evidence>
<keyword evidence="5" id="KW-0653">Protein transport</keyword>
<proteinExistence type="inferred from homology"/>
<evidence type="ECO:0000256" key="1">
    <source>
        <dbReference type="ARBA" id="ARBA00004653"/>
    </source>
</evidence>
<dbReference type="InParanoid" id="A8Q3H3"/>
<sequence length="338" mass="38245">MTLHGWDPLRILAQMTALQCIHYILLAAFVPPFLSIFTEPAALRFEGGPAQVGMIMDWREVASKPTWDWHTVMHLVNLYKGWSKTGGESGPAWTPSEQVALSNWTAGAVWLHVPDHRGGLQPYVLPPTSFQWNDSSPSLANDLSTESLLTSMAEEPLIPAARSLRSPTAFASSPTSLPSSIWPSPRWLAKDASRPTNTSGTLLQQERQLEMWEYRRTHDARRGWAISAAWMLTVFFDVQVLYYLVRKPTHVLDFVCTMHFVHFILTTSFAGALPHSVYWWVLMMVHASLCIVFAERIAIQREMRMGFTDHTVLDSSQLDEDTYELLPSRSRGAGRGRY</sequence>
<evidence type="ECO:0000256" key="8">
    <source>
        <dbReference type="ARBA" id="ARBA00023136"/>
    </source>
</evidence>
<evidence type="ECO:0000256" key="5">
    <source>
        <dbReference type="ARBA" id="ARBA00022927"/>
    </source>
</evidence>
<feature type="transmembrane region" description="Helical" evidence="9">
    <location>
        <begin position="12"/>
        <end position="34"/>
    </location>
</feature>
<organism evidence="10 11">
    <name type="scientific">Malassezia globosa (strain ATCC MYA-4612 / CBS 7966)</name>
    <name type="common">Dandruff-associated fungus</name>
    <dbReference type="NCBI Taxonomy" id="425265"/>
    <lineage>
        <taxon>Eukaryota</taxon>
        <taxon>Fungi</taxon>
        <taxon>Dikarya</taxon>
        <taxon>Basidiomycota</taxon>
        <taxon>Ustilaginomycotina</taxon>
        <taxon>Malasseziomycetes</taxon>
        <taxon>Malasseziales</taxon>
        <taxon>Malasseziaceae</taxon>
        <taxon>Malassezia</taxon>
    </lineage>
</organism>
<dbReference type="GO" id="GO:0005802">
    <property type="term" value="C:trans-Golgi network"/>
    <property type="evidence" value="ECO:0007669"/>
    <property type="project" value="TreeGrafter"/>
</dbReference>
<evidence type="ECO:0000256" key="9">
    <source>
        <dbReference type="SAM" id="Phobius"/>
    </source>
</evidence>
<dbReference type="GO" id="GO:0005829">
    <property type="term" value="C:cytosol"/>
    <property type="evidence" value="ECO:0007669"/>
    <property type="project" value="GOC"/>
</dbReference>
<dbReference type="STRING" id="425265.A8Q3H3"/>
<keyword evidence="7" id="KW-0333">Golgi apparatus</keyword>
<feature type="transmembrane region" description="Helical" evidence="9">
    <location>
        <begin position="251"/>
        <end position="271"/>
    </location>
</feature>
<gene>
    <name evidence="10" type="ORF">MGL_2401</name>
</gene>
<dbReference type="GeneID" id="5854912"/>
<keyword evidence="6 9" id="KW-1133">Transmembrane helix</keyword>
<dbReference type="Proteomes" id="UP000008837">
    <property type="component" value="Unassembled WGS sequence"/>
</dbReference>
<dbReference type="Pfam" id="PF09801">
    <property type="entry name" value="SYS1"/>
    <property type="match status" value="1"/>
</dbReference>
<keyword evidence="4 9" id="KW-0812">Transmembrane</keyword>
<accession>A8Q3H3</accession>
<feature type="transmembrane region" description="Helical" evidence="9">
    <location>
        <begin position="224"/>
        <end position="244"/>
    </location>
</feature>
<dbReference type="InterPro" id="IPR019185">
    <property type="entry name" value="Integral_membrane_SYS1-rel"/>
</dbReference>
<protein>
    <submittedName>
        <fullName evidence="10">Uncharacterized protein</fullName>
    </submittedName>
</protein>
<keyword evidence="11" id="KW-1185">Reference proteome</keyword>
<dbReference type="PANTHER" id="PTHR12952">
    <property type="entry name" value="SYS1"/>
    <property type="match status" value="1"/>
</dbReference>
<dbReference type="GO" id="GO:0043001">
    <property type="term" value="P:Golgi to plasma membrane protein transport"/>
    <property type="evidence" value="ECO:0007669"/>
    <property type="project" value="TreeGrafter"/>
</dbReference>
<keyword evidence="8 9" id="KW-0472">Membrane</keyword>
<evidence type="ECO:0000256" key="4">
    <source>
        <dbReference type="ARBA" id="ARBA00022692"/>
    </source>
</evidence>
<evidence type="ECO:0000256" key="3">
    <source>
        <dbReference type="ARBA" id="ARBA00022448"/>
    </source>
</evidence>
<dbReference type="GO" id="GO:0000139">
    <property type="term" value="C:Golgi membrane"/>
    <property type="evidence" value="ECO:0007669"/>
    <property type="project" value="UniProtKB-SubCell"/>
</dbReference>
<reference evidence="10 11" key="1">
    <citation type="journal article" date="2007" name="Proc. Natl. Acad. Sci. U.S.A.">
        <title>Dandruff-associated Malassezia genomes reveal convergent and divergent virulence traits shared with plant and human fungal pathogens.</title>
        <authorList>
            <person name="Xu J."/>
            <person name="Saunders C.W."/>
            <person name="Hu P."/>
            <person name="Grant R.A."/>
            <person name="Boekhout T."/>
            <person name="Kuramae E.E."/>
            <person name="Kronstad J.W."/>
            <person name="Deangelis Y.M."/>
            <person name="Reeder N.L."/>
            <person name="Johnstone K.R."/>
            <person name="Leland M."/>
            <person name="Fieno A.M."/>
            <person name="Begley W.M."/>
            <person name="Sun Y."/>
            <person name="Lacey M.P."/>
            <person name="Chaudhary T."/>
            <person name="Keough T."/>
            <person name="Chu L."/>
            <person name="Sears R."/>
            <person name="Yuan B."/>
            <person name="Dawson T.L.Jr."/>
        </authorList>
    </citation>
    <scope>NUCLEOTIDE SEQUENCE [LARGE SCALE GENOMIC DNA]</scope>
    <source>
        <strain evidence="11">ATCC MYA-4612 / CBS 7966</strain>
    </source>
</reference>
<keyword evidence="3" id="KW-0813">Transport</keyword>
<dbReference type="OrthoDB" id="542931at2759"/>
<comment type="similarity">
    <text evidence="2">Belongs to the SYS1 family.</text>
</comment>
<comment type="subcellular location">
    <subcellularLocation>
        <location evidence="1">Golgi apparatus membrane</location>
        <topology evidence="1">Multi-pass membrane protein</topology>
    </subcellularLocation>
</comment>
<dbReference type="GO" id="GO:0034067">
    <property type="term" value="P:protein localization to Golgi apparatus"/>
    <property type="evidence" value="ECO:0007669"/>
    <property type="project" value="TreeGrafter"/>
</dbReference>
<dbReference type="AlphaFoldDB" id="A8Q3H3"/>
<dbReference type="VEuPathDB" id="FungiDB:MGL_2401"/>
<name>A8Q3H3_MALGO</name>
<dbReference type="EMBL" id="AAYY01000008">
    <property type="protein sequence ID" value="EDP43391.1"/>
    <property type="molecule type" value="Genomic_DNA"/>
</dbReference>
<dbReference type="RefSeq" id="XP_001730605.1">
    <property type="nucleotide sequence ID" value="XM_001730553.1"/>
</dbReference>
<dbReference type="KEGG" id="mgl:MGL_2401"/>
<dbReference type="GO" id="GO:0006895">
    <property type="term" value="P:Golgi to endosome transport"/>
    <property type="evidence" value="ECO:0007669"/>
    <property type="project" value="TreeGrafter"/>
</dbReference>
<evidence type="ECO:0000313" key="10">
    <source>
        <dbReference type="EMBL" id="EDP43391.1"/>
    </source>
</evidence>